<sequence length="68" mass="7744">MRSQSLFWLGALLFFASNASVLRTVDGDNLASECSSVYQKLMGLLELCSRESEHAHERLLRCSEDHKR</sequence>
<accession>A0ABQ9C0X4</accession>
<protein>
    <recommendedName>
        <fullName evidence="4">Secreted protein</fullName>
    </recommendedName>
</protein>
<evidence type="ECO:0000256" key="1">
    <source>
        <dbReference type="SAM" id="SignalP"/>
    </source>
</evidence>
<dbReference type="Proteomes" id="UP001141253">
    <property type="component" value="Chromosome 1"/>
</dbReference>
<feature type="chain" id="PRO_5046501607" description="Secreted protein" evidence="1">
    <location>
        <begin position="28"/>
        <end position="68"/>
    </location>
</feature>
<evidence type="ECO:0008006" key="4">
    <source>
        <dbReference type="Google" id="ProtNLM"/>
    </source>
</evidence>
<keyword evidence="1" id="KW-0732">Signal</keyword>
<dbReference type="EMBL" id="JAPFFI010000005">
    <property type="protein sequence ID" value="KAJ6393155.1"/>
    <property type="molecule type" value="Genomic_DNA"/>
</dbReference>
<keyword evidence="3" id="KW-1185">Reference proteome</keyword>
<reference evidence="2" key="1">
    <citation type="submission" date="2022-10" db="EMBL/GenBank/DDBJ databases">
        <authorList>
            <person name="Hyden B.L."/>
            <person name="Feng K."/>
            <person name="Yates T."/>
            <person name="Jawdy S."/>
            <person name="Smart L.B."/>
            <person name="Muchero W."/>
        </authorList>
    </citation>
    <scope>NUCLEOTIDE SEQUENCE</scope>
    <source>
        <tissue evidence="2">Shoot tip</tissue>
    </source>
</reference>
<evidence type="ECO:0000313" key="3">
    <source>
        <dbReference type="Proteomes" id="UP001141253"/>
    </source>
</evidence>
<gene>
    <name evidence="2" type="ORF">OIU77_022605</name>
</gene>
<evidence type="ECO:0000313" key="2">
    <source>
        <dbReference type="EMBL" id="KAJ6393155.1"/>
    </source>
</evidence>
<reference evidence="2" key="2">
    <citation type="journal article" date="2023" name="Int. J. Mol. Sci.">
        <title>De Novo Assembly and Annotation of 11 Diverse Shrub Willow (Salix) Genomes Reveals Novel Gene Organization in Sex-Linked Regions.</title>
        <authorList>
            <person name="Hyden B."/>
            <person name="Feng K."/>
            <person name="Yates T.B."/>
            <person name="Jawdy S."/>
            <person name="Cereghino C."/>
            <person name="Smart L.B."/>
            <person name="Muchero W."/>
        </authorList>
    </citation>
    <scope>NUCLEOTIDE SEQUENCE</scope>
    <source>
        <tissue evidence="2">Shoot tip</tissue>
    </source>
</reference>
<comment type="caution">
    <text evidence="2">The sequence shown here is derived from an EMBL/GenBank/DDBJ whole genome shotgun (WGS) entry which is preliminary data.</text>
</comment>
<proteinExistence type="predicted"/>
<organism evidence="2 3">
    <name type="scientific">Salix suchowensis</name>
    <dbReference type="NCBI Taxonomy" id="1278906"/>
    <lineage>
        <taxon>Eukaryota</taxon>
        <taxon>Viridiplantae</taxon>
        <taxon>Streptophyta</taxon>
        <taxon>Embryophyta</taxon>
        <taxon>Tracheophyta</taxon>
        <taxon>Spermatophyta</taxon>
        <taxon>Magnoliopsida</taxon>
        <taxon>eudicotyledons</taxon>
        <taxon>Gunneridae</taxon>
        <taxon>Pentapetalae</taxon>
        <taxon>rosids</taxon>
        <taxon>fabids</taxon>
        <taxon>Malpighiales</taxon>
        <taxon>Salicaceae</taxon>
        <taxon>Saliceae</taxon>
        <taxon>Salix</taxon>
    </lineage>
</organism>
<feature type="signal peptide" evidence="1">
    <location>
        <begin position="1"/>
        <end position="27"/>
    </location>
</feature>
<name>A0ABQ9C0X4_9ROSI</name>